<feature type="transmembrane region" description="Helical" evidence="7">
    <location>
        <begin position="141"/>
        <end position="163"/>
    </location>
</feature>
<dbReference type="PROSITE" id="PS50928">
    <property type="entry name" value="ABC_TM1"/>
    <property type="match status" value="1"/>
</dbReference>
<evidence type="ECO:0000313" key="10">
    <source>
        <dbReference type="Proteomes" id="UP000886886"/>
    </source>
</evidence>
<evidence type="ECO:0000259" key="8">
    <source>
        <dbReference type="PROSITE" id="PS50928"/>
    </source>
</evidence>
<reference evidence="9" key="1">
    <citation type="submission" date="2020-10" db="EMBL/GenBank/DDBJ databases">
        <authorList>
            <person name="Gilroy R."/>
        </authorList>
    </citation>
    <scope>NUCLEOTIDE SEQUENCE</scope>
    <source>
        <strain evidence="9">ChiSjej3B21-11622</strain>
    </source>
</reference>
<accession>A0A9D1D1F5</accession>
<proteinExistence type="inferred from homology"/>
<sequence length="236" mass="25748">FTNPFGPPLDPQFENYVRAFNAFDLIGYFRNSIIVTFASVAGILVLALPFSYATTRMMWRGKGAAVGYLTMGLFIPIQVIIIPLAILVKQMHLANTYGALIIPYIAFNLAFTCMVLSTSFRTLPKEMEESAFLDGASVGRTFLNIMIPLIKPAIATSLIFAFLNIWNEYTLASILISKPEVKTLPVGLSSFVGQHSTDWGAMGACFVVASIPTIVIYLIFSEQVEKALTIGGAVKG</sequence>
<evidence type="ECO:0000256" key="6">
    <source>
        <dbReference type="ARBA" id="ARBA00023136"/>
    </source>
</evidence>
<feature type="domain" description="ABC transmembrane type-1" evidence="8">
    <location>
        <begin position="29"/>
        <end position="220"/>
    </location>
</feature>
<comment type="caution">
    <text evidence="9">The sequence shown here is derived from an EMBL/GenBank/DDBJ whole genome shotgun (WGS) entry which is preliminary data.</text>
</comment>
<dbReference type="Proteomes" id="UP000886886">
    <property type="component" value="Unassembled WGS sequence"/>
</dbReference>
<dbReference type="SUPFAM" id="SSF161098">
    <property type="entry name" value="MetI-like"/>
    <property type="match status" value="1"/>
</dbReference>
<evidence type="ECO:0000256" key="7">
    <source>
        <dbReference type="RuleBase" id="RU363032"/>
    </source>
</evidence>
<dbReference type="Pfam" id="PF00528">
    <property type="entry name" value="BPD_transp_1"/>
    <property type="match status" value="1"/>
</dbReference>
<gene>
    <name evidence="9" type="ORF">IAB26_03915</name>
</gene>
<organism evidence="9 10">
    <name type="scientific">Candidatus Limivivens merdigallinarum</name>
    <dbReference type="NCBI Taxonomy" id="2840859"/>
    <lineage>
        <taxon>Bacteria</taxon>
        <taxon>Bacillati</taxon>
        <taxon>Bacillota</taxon>
        <taxon>Clostridia</taxon>
        <taxon>Lachnospirales</taxon>
        <taxon>Lachnospiraceae</taxon>
        <taxon>Lachnospiraceae incertae sedis</taxon>
        <taxon>Candidatus Limivivens</taxon>
    </lineage>
</organism>
<reference evidence="9" key="2">
    <citation type="journal article" date="2021" name="PeerJ">
        <title>Extensive microbial diversity within the chicken gut microbiome revealed by metagenomics and culture.</title>
        <authorList>
            <person name="Gilroy R."/>
            <person name="Ravi A."/>
            <person name="Getino M."/>
            <person name="Pursley I."/>
            <person name="Horton D.L."/>
            <person name="Alikhan N.F."/>
            <person name="Baker D."/>
            <person name="Gharbi K."/>
            <person name="Hall N."/>
            <person name="Watson M."/>
            <person name="Adriaenssens E.M."/>
            <person name="Foster-Nyarko E."/>
            <person name="Jarju S."/>
            <person name="Secka A."/>
            <person name="Antonio M."/>
            <person name="Oren A."/>
            <person name="Chaudhuri R.R."/>
            <person name="La Ragione R."/>
            <person name="Hildebrand F."/>
            <person name="Pallen M.J."/>
        </authorList>
    </citation>
    <scope>NUCLEOTIDE SEQUENCE</scope>
    <source>
        <strain evidence="9">ChiSjej3B21-11622</strain>
    </source>
</reference>
<dbReference type="GO" id="GO:0055085">
    <property type="term" value="P:transmembrane transport"/>
    <property type="evidence" value="ECO:0007669"/>
    <property type="project" value="InterPro"/>
</dbReference>
<keyword evidence="4 7" id="KW-0812">Transmembrane</keyword>
<comment type="subcellular location">
    <subcellularLocation>
        <location evidence="1 7">Cell membrane</location>
        <topology evidence="1 7">Multi-pass membrane protein</topology>
    </subcellularLocation>
</comment>
<feature type="transmembrane region" description="Helical" evidence="7">
    <location>
        <begin position="33"/>
        <end position="53"/>
    </location>
</feature>
<evidence type="ECO:0000256" key="5">
    <source>
        <dbReference type="ARBA" id="ARBA00022989"/>
    </source>
</evidence>
<dbReference type="GO" id="GO:0005886">
    <property type="term" value="C:plasma membrane"/>
    <property type="evidence" value="ECO:0007669"/>
    <property type="project" value="UniProtKB-SubCell"/>
</dbReference>
<keyword evidence="3" id="KW-1003">Cell membrane</keyword>
<dbReference type="Gene3D" id="1.10.3720.10">
    <property type="entry name" value="MetI-like"/>
    <property type="match status" value="1"/>
</dbReference>
<comment type="similarity">
    <text evidence="7">Belongs to the binding-protein-dependent transport system permease family.</text>
</comment>
<keyword evidence="6 7" id="KW-0472">Membrane</keyword>
<evidence type="ECO:0000256" key="2">
    <source>
        <dbReference type="ARBA" id="ARBA00022448"/>
    </source>
</evidence>
<feature type="transmembrane region" description="Helical" evidence="7">
    <location>
        <begin position="199"/>
        <end position="220"/>
    </location>
</feature>
<dbReference type="InterPro" id="IPR035906">
    <property type="entry name" value="MetI-like_sf"/>
</dbReference>
<dbReference type="PANTHER" id="PTHR43744:SF12">
    <property type="entry name" value="ABC TRANSPORTER PERMEASE PROTEIN MG189-RELATED"/>
    <property type="match status" value="1"/>
</dbReference>
<name>A0A9D1D1F5_9FIRM</name>
<dbReference type="AlphaFoldDB" id="A0A9D1D1F5"/>
<evidence type="ECO:0000256" key="3">
    <source>
        <dbReference type="ARBA" id="ARBA00022475"/>
    </source>
</evidence>
<protein>
    <submittedName>
        <fullName evidence="9">Carbohydrate ABC transporter permease</fullName>
    </submittedName>
</protein>
<dbReference type="EMBL" id="DVFT01000054">
    <property type="protein sequence ID" value="HIQ95689.1"/>
    <property type="molecule type" value="Genomic_DNA"/>
</dbReference>
<feature type="transmembrane region" description="Helical" evidence="7">
    <location>
        <begin position="100"/>
        <end position="120"/>
    </location>
</feature>
<evidence type="ECO:0000313" key="9">
    <source>
        <dbReference type="EMBL" id="HIQ95689.1"/>
    </source>
</evidence>
<keyword evidence="5 7" id="KW-1133">Transmembrane helix</keyword>
<keyword evidence="2 7" id="KW-0813">Transport</keyword>
<evidence type="ECO:0000256" key="4">
    <source>
        <dbReference type="ARBA" id="ARBA00022692"/>
    </source>
</evidence>
<dbReference type="InterPro" id="IPR000515">
    <property type="entry name" value="MetI-like"/>
</dbReference>
<dbReference type="PANTHER" id="PTHR43744">
    <property type="entry name" value="ABC TRANSPORTER PERMEASE PROTEIN MG189-RELATED-RELATED"/>
    <property type="match status" value="1"/>
</dbReference>
<feature type="transmembrane region" description="Helical" evidence="7">
    <location>
        <begin position="65"/>
        <end position="88"/>
    </location>
</feature>
<evidence type="ECO:0000256" key="1">
    <source>
        <dbReference type="ARBA" id="ARBA00004651"/>
    </source>
</evidence>
<feature type="non-terminal residue" evidence="9">
    <location>
        <position position="1"/>
    </location>
</feature>
<dbReference type="CDD" id="cd06261">
    <property type="entry name" value="TM_PBP2"/>
    <property type="match status" value="1"/>
</dbReference>